<proteinExistence type="predicted"/>
<sequence>MTVAARRLPSSVWVTGLTVAAVAVVAALAVKAVKAEQGPQPHVTAAAKPKASASTKPSAKPSQAAEVAVPDGSGTGRRVVYSLGQKRAWLVDASEQSRRTFVVWPGTVSPDPGRYSGWSPEVRTDLRIPALRSPPRGDALRKRYGPVRRATAGAGLSREACALELPVPGW</sequence>
<accession>A0ABU0RRV3</accession>
<evidence type="ECO:0000313" key="2">
    <source>
        <dbReference type="EMBL" id="MDQ0934719.1"/>
    </source>
</evidence>
<evidence type="ECO:0000313" key="3">
    <source>
        <dbReference type="Proteomes" id="UP001223072"/>
    </source>
</evidence>
<feature type="compositionally biased region" description="Low complexity" evidence="1">
    <location>
        <begin position="45"/>
        <end position="65"/>
    </location>
</feature>
<protein>
    <recommendedName>
        <fullName evidence="4">Secreted protein</fullName>
    </recommendedName>
</protein>
<evidence type="ECO:0008006" key="4">
    <source>
        <dbReference type="Google" id="ProtNLM"/>
    </source>
</evidence>
<comment type="caution">
    <text evidence="2">The sequence shown here is derived from an EMBL/GenBank/DDBJ whole genome shotgun (WGS) entry which is preliminary data.</text>
</comment>
<organism evidence="2 3">
    <name type="scientific">Streptomyces turgidiscabies</name>
    <dbReference type="NCBI Taxonomy" id="85558"/>
    <lineage>
        <taxon>Bacteria</taxon>
        <taxon>Bacillati</taxon>
        <taxon>Actinomycetota</taxon>
        <taxon>Actinomycetes</taxon>
        <taxon>Kitasatosporales</taxon>
        <taxon>Streptomycetaceae</taxon>
        <taxon>Streptomyces</taxon>
    </lineage>
</organism>
<dbReference type="EMBL" id="JAUSZS010000004">
    <property type="protein sequence ID" value="MDQ0934719.1"/>
    <property type="molecule type" value="Genomic_DNA"/>
</dbReference>
<feature type="region of interest" description="Disordered" evidence="1">
    <location>
        <begin position="37"/>
        <end position="73"/>
    </location>
</feature>
<evidence type="ECO:0000256" key="1">
    <source>
        <dbReference type="SAM" id="MobiDB-lite"/>
    </source>
</evidence>
<gene>
    <name evidence="2" type="ORF">QFZ49_004659</name>
</gene>
<reference evidence="2 3" key="1">
    <citation type="submission" date="2023-07" db="EMBL/GenBank/DDBJ databases">
        <title>Comparative genomics of wheat-associated soil bacteria to identify genetic determinants of phenazine resistance.</title>
        <authorList>
            <person name="Mouncey N."/>
        </authorList>
    </citation>
    <scope>NUCLEOTIDE SEQUENCE [LARGE SCALE GENOMIC DNA]</scope>
    <source>
        <strain evidence="2 3">W2I16</strain>
    </source>
</reference>
<name>A0ABU0RRV3_9ACTN</name>
<dbReference type="RefSeq" id="WP_307628272.1">
    <property type="nucleotide sequence ID" value="NZ_JAUSZS010000004.1"/>
</dbReference>
<dbReference type="Proteomes" id="UP001223072">
    <property type="component" value="Unassembled WGS sequence"/>
</dbReference>
<keyword evidence="3" id="KW-1185">Reference proteome</keyword>